<keyword evidence="3" id="KW-1185">Reference proteome</keyword>
<comment type="caution">
    <text evidence="2">The sequence shown here is derived from an EMBL/GenBank/DDBJ whole genome shotgun (WGS) entry which is preliminary data.</text>
</comment>
<sequence>MWSPWPARCHSSGMDLLVIGVRLVTCGSPQQTPNFIMKTTDVVTGTAPDAPRWTLHFFVEPNTPGTLCHNIPPGRALRVPPNERDTWPPQCLFVAVYASALLTTWPAWDLLEQVRTYWSNSFWRRGESQ</sequence>
<dbReference type="AlphaFoldDB" id="A0AA39MQI7"/>
<keyword evidence="1" id="KW-0732">Signal</keyword>
<proteinExistence type="predicted"/>
<dbReference type="EMBL" id="JAUEPS010000059">
    <property type="protein sequence ID" value="KAK0443371.1"/>
    <property type="molecule type" value="Genomic_DNA"/>
</dbReference>
<evidence type="ECO:0000256" key="1">
    <source>
        <dbReference type="SAM" id="SignalP"/>
    </source>
</evidence>
<dbReference type="Proteomes" id="UP001175211">
    <property type="component" value="Unassembled WGS sequence"/>
</dbReference>
<dbReference type="GeneID" id="85348933"/>
<organism evidence="2 3">
    <name type="scientific">Armillaria tabescens</name>
    <name type="common">Ringless honey mushroom</name>
    <name type="synonym">Agaricus tabescens</name>
    <dbReference type="NCBI Taxonomy" id="1929756"/>
    <lineage>
        <taxon>Eukaryota</taxon>
        <taxon>Fungi</taxon>
        <taxon>Dikarya</taxon>
        <taxon>Basidiomycota</taxon>
        <taxon>Agaricomycotina</taxon>
        <taxon>Agaricomycetes</taxon>
        <taxon>Agaricomycetidae</taxon>
        <taxon>Agaricales</taxon>
        <taxon>Marasmiineae</taxon>
        <taxon>Physalacriaceae</taxon>
        <taxon>Desarmillaria</taxon>
    </lineage>
</organism>
<evidence type="ECO:0000313" key="3">
    <source>
        <dbReference type="Proteomes" id="UP001175211"/>
    </source>
</evidence>
<accession>A0AA39MQI7</accession>
<evidence type="ECO:0000313" key="2">
    <source>
        <dbReference type="EMBL" id="KAK0443371.1"/>
    </source>
</evidence>
<protein>
    <submittedName>
        <fullName evidence="2">Uncharacterized protein</fullName>
    </submittedName>
</protein>
<name>A0AA39MQI7_ARMTA</name>
<reference evidence="2" key="1">
    <citation type="submission" date="2023-06" db="EMBL/GenBank/DDBJ databases">
        <authorList>
            <consortium name="Lawrence Berkeley National Laboratory"/>
            <person name="Ahrendt S."/>
            <person name="Sahu N."/>
            <person name="Indic B."/>
            <person name="Wong-Bajracharya J."/>
            <person name="Merenyi Z."/>
            <person name="Ke H.-M."/>
            <person name="Monk M."/>
            <person name="Kocsube S."/>
            <person name="Drula E."/>
            <person name="Lipzen A."/>
            <person name="Balint B."/>
            <person name="Henrissat B."/>
            <person name="Andreopoulos B."/>
            <person name="Martin F.M."/>
            <person name="Harder C.B."/>
            <person name="Rigling D."/>
            <person name="Ford K.L."/>
            <person name="Foster G.D."/>
            <person name="Pangilinan J."/>
            <person name="Papanicolaou A."/>
            <person name="Barry K."/>
            <person name="LaButti K."/>
            <person name="Viragh M."/>
            <person name="Koriabine M."/>
            <person name="Yan M."/>
            <person name="Riley R."/>
            <person name="Champramary S."/>
            <person name="Plett K.L."/>
            <person name="Tsai I.J."/>
            <person name="Slot J."/>
            <person name="Sipos G."/>
            <person name="Plett J."/>
            <person name="Nagy L.G."/>
            <person name="Grigoriev I.V."/>
        </authorList>
    </citation>
    <scope>NUCLEOTIDE SEQUENCE</scope>
    <source>
        <strain evidence="2">CCBAS 213</strain>
    </source>
</reference>
<feature type="signal peptide" evidence="1">
    <location>
        <begin position="1"/>
        <end position="26"/>
    </location>
</feature>
<gene>
    <name evidence="2" type="ORF">EV420DRAFT_1028074</name>
</gene>
<feature type="chain" id="PRO_5041400208" evidence="1">
    <location>
        <begin position="27"/>
        <end position="129"/>
    </location>
</feature>
<dbReference type="RefSeq" id="XP_060324690.1">
    <property type="nucleotide sequence ID" value="XM_060465385.1"/>
</dbReference>